<sequence>MPYTFPASTHQWKSVSDQEFPAMDESAAHMADNFTQNRIRLTSCVTGVLLEAWQHWDFNSQVSDD</sequence>
<protein>
    <submittedName>
        <fullName evidence="1">Staphylocoagulase</fullName>
    </submittedName>
</protein>
<organism evidence="1 2">
    <name type="scientific">Clarias magur</name>
    <name type="common">Asian catfish</name>
    <name type="synonym">Macropteronotus magur</name>
    <dbReference type="NCBI Taxonomy" id="1594786"/>
    <lineage>
        <taxon>Eukaryota</taxon>
        <taxon>Metazoa</taxon>
        <taxon>Chordata</taxon>
        <taxon>Craniata</taxon>
        <taxon>Vertebrata</taxon>
        <taxon>Euteleostomi</taxon>
        <taxon>Actinopterygii</taxon>
        <taxon>Neopterygii</taxon>
        <taxon>Teleostei</taxon>
        <taxon>Ostariophysi</taxon>
        <taxon>Siluriformes</taxon>
        <taxon>Clariidae</taxon>
        <taxon>Clarias</taxon>
    </lineage>
</organism>
<evidence type="ECO:0000313" key="1">
    <source>
        <dbReference type="EMBL" id="KAF5895887.1"/>
    </source>
</evidence>
<accession>A0A8J4UEI0</accession>
<name>A0A8J4UEI0_CLAMG</name>
<comment type="caution">
    <text evidence="1">The sequence shown here is derived from an EMBL/GenBank/DDBJ whole genome shotgun (WGS) entry which is preliminary data.</text>
</comment>
<evidence type="ECO:0000313" key="2">
    <source>
        <dbReference type="Proteomes" id="UP000727407"/>
    </source>
</evidence>
<proteinExistence type="predicted"/>
<keyword evidence="2" id="KW-1185">Reference proteome</keyword>
<reference evidence="1" key="1">
    <citation type="submission" date="2020-07" db="EMBL/GenBank/DDBJ databases">
        <title>Clarias magur genome sequencing, assembly and annotation.</title>
        <authorList>
            <person name="Kushwaha B."/>
            <person name="Kumar R."/>
            <person name="Das P."/>
            <person name="Joshi C.G."/>
            <person name="Kumar D."/>
            <person name="Nagpure N.S."/>
            <person name="Pandey M."/>
            <person name="Agarwal S."/>
            <person name="Srivastava S."/>
            <person name="Singh M."/>
            <person name="Sahoo L."/>
            <person name="Jayasankar P."/>
            <person name="Meher P.K."/>
            <person name="Koringa P.G."/>
            <person name="Iquebal M.A."/>
            <person name="Das S.P."/>
            <person name="Bit A."/>
            <person name="Patnaik S."/>
            <person name="Patel N."/>
            <person name="Shah T.M."/>
            <person name="Hinsu A."/>
            <person name="Jena J.K."/>
        </authorList>
    </citation>
    <scope>NUCLEOTIDE SEQUENCE</scope>
    <source>
        <strain evidence="1">CIFAMagur01</strain>
        <tissue evidence="1">Testis</tissue>
    </source>
</reference>
<dbReference type="AlphaFoldDB" id="A0A8J4UEI0"/>
<gene>
    <name evidence="1" type="primary">coa</name>
    <name evidence="1" type="ORF">DAT39_014413</name>
</gene>
<dbReference type="EMBL" id="QNUK01000301">
    <property type="protein sequence ID" value="KAF5895887.1"/>
    <property type="molecule type" value="Genomic_DNA"/>
</dbReference>
<dbReference type="Proteomes" id="UP000727407">
    <property type="component" value="Unassembled WGS sequence"/>
</dbReference>